<sequence>MGATVGVLLDLKTYRGIAKGRTGNERIALYNRAGNKCGIKPFYMCLNYVNGKSALGYFYANPKYKLVRKSIPRVTHNRAITLTPYLKKKLNQLSRYSN</sequence>
<dbReference type="Proteomes" id="UP001355653">
    <property type="component" value="Unassembled WGS sequence"/>
</dbReference>
<name>A0ABU6DKT3_9BACL</name>
<dbReference type="RefSeq" id="WP_127456488.1">
    <property type="nucleotide sequence ID" value="NZ_JAROBY010000072.1"/>
</dbReference>
<dbReference type="EMBL" id="JAROBY010000072">
    <property type="protein sequence ID" value="MEB4798264.1"/>
    <property type="molecule type" value="Genomic_DNA"/>
</dbReference>
<gene>
    <name evidence="1" type="ORF">P5G65_30600</name>
</gene>
<proteinExistence type="predicted"/>
<evidence type="ECO:0000313" key="2">
    <source>
        <dbReference type="Proteomes" id="UP001355653"/>
    </source>
</evidence>
<reference evidence="1 2" key="1">
    <citation type="submission" date="2023-03" db="EMBL/GenBank/DDBJ databases">
        <title>Bacillus Genome Sequencing.</title>
        <authorList>
            <person name="Dunlap C."/>
        </authorList>
    </citation>
    <scope>NUCLEOTIDE SEQUENCE [LARGE SCALE GENOMIC DNA]</scope>
    <source>
        <strain evidence="1 2">NRS-1351</strain>
    </source>
</reference>
<comment type="caution">
    <text evidence="1">The sequence shown here is derived from an EMBL/GenBank/DDBJ whole genome shotgun (WGS) entry which is preliminary data.</text>
</comment>
<protein>
    <submittedName>
        <fullName evidence="1">Uncharacterized protein</fullName>
    </submittedName>
</protein>
<organism evidence="1 2">
    <name type="scientific">Paenibacillus chondroitinus</name>
    <dbReference type="NCBI Taxonomy" id="59842"/>
    <lineage>
        <taxon>Bacteria</taxon>
        <taxon>Bacillati</taxon>
        <taxon>Bacillota</taxon>
        <taxon>Bacilli</taxon>
        <taxon>Bacillales</taxon>
        <taxon>Paenibacillaceae</taxon>
        <taxon>Paenibacillus</taxon>
    </lineage>
</organism>
<keyword evidence="2" id="KW-1185">Reference proteome</keyword>
<accession>A0ABU6DKT3</accession>
<evidence type="ECO:0000313" key="1">
    <source>
        <dbReference type="EMBL" id="MEB4798264.1"/>
    </source>
</evidence>